<evidence type="ECO:0008006" key="3">
    <source>
        <dbReference type="Google" id="ProtNLM"/>
    </source>
</evidence>
<evidence type="ECO:0000313" key="2">
    <source>
        <dbReference type="Proteomes" id="UP000616201"/>
    </source>
</evidence>
<proteinExistence type="predicted"/>
<dbReference type="AlphaFoldDB" id="A0A928YQR0"/>
<dbReference type="SUPFAM" id="SSF56784">
    <property type="entry name" value="HAD-like"/>
    <property type="match status" value="1"/>
</dbReference>
<reference evidence="1" key="1">
    <citation type="submission" date="2018-02" db="EMBL/GenBank/DDBJ databases">
        <authorList>
            <person name="Vasarhelyi B.M."/>
            <person name="Deshmukh S."/>
            <person name="Balint B."/>
            <person name="Kukolya J."/>
        </authorList>
    </citation>
    <scope>NUCLEOTIDE SEQUENCE</scope>
    <source>
        <strain evidence="1">KB22</strain>
    </source>
</reference>
<dbReference type="InterPro" id="IPR036412">
    <property type="entry name" value="HAD-like_sf"/>
</dbReference>
<name>A0A928YQR0_9SPHI</name>
<organism evidence="1 2">
    <name type="scientific">Sphingobacterium hungaricum</name>
    <dbReference type="NCBI Taxonomy" id="2082723"/>
    <lineage>
        <taxon>Bacteria</taxon>
        <taxon>Pseudomonadati</taxon>
        <taxon>Bacteroidota</taxon>
        <taxon>Sphingobacteriia</taxon>
        <taxon>Sphingobacteriales</taxon>
        <taxon>Sphingobacteriaceae</taxon>
        <taxon>Sphingobacterium</taxon>
    </lineage>
</organism>
<dbReference type="Gene3D" id="1.10.150.520">
    <property type="match status" value="1"/>
</dbReference>
<dbReference type="RefSeq" id="WP_196935256.1">
    <property type="nucleotide sequence ID" value="NZ_MU158698.1"/>
</dbReference>
<dbReference type="Proteomes" id="UP000616201">
    <property type="component" value="Unassembled WGS sequence"/>
</dbReference>
<evidence type="ECO:0000313" key="1">
    <source>
        <dbReference type="EMBL" id="MBE8713310.1"/>
    </source>
</evidence>
<accession>A0A928YQR0</accession>
<gene>
    <name evidence="1" type="ORF">C4F49_06430</name>
</gene>
<dbReference type="Gene3D" id="3.40.50.1000">
    <property type="entry name" value="HAD superfamily/HAD-like"/>
    <property type="match status" value="1"/>
</dbReference>
<comment type="caution">
    <text evidence="1">The sequence shown here is derived from an EMBL/GenBank/DDBJ whole genome shotgun (WGS) entry which is preliminary data.</text>
</comment>
<keyword evidence="2" id="KW-1185">Reference proteome</keyword>
<dbReference type="EMBL" id="PRDK01000004">
    <property type="protein sequence ID" value="MBE8713310.1"/>
    <property type="molecule type" value="Genomic_DNA"/>
</dbReference>
<sequence length="186" mass="21874">MSELTFQNLPQQKEVYAFEIDDVLYEKKDYILQIYYLFANFVEFTESRPLAQGLLEFMKSTYESSGEEAVIDKTIAKFNLASSYKENFERLYSNAQLPLKLILIDSTKKLLKELISLNKKICILTKGNPVTQLNKLKHLDWEGLDRNVKVYFVDELAFRNIDAFNYIAQDYQVLPIEVEWIKTKMI</sequence>
<dbReference type="InterPro" id="IPR023214">
    <property type="entry name" value="HAD_sf"/>
</dbReference>
<protein>
    <recommendedName>
        <fullName evidence="3">Phosphoglycolate phosphatase, HAD superfamily</fullName>
    </recommendedName>
</protein>